<dbReference type="RefSeq" id="WP_161257266.1">
    <property type="nucleotide sequence ID" value="NZ_WXEY01000006.1"/>
</dbReference>
<evidence type="ECO:0000313" key="2">
    <source>
        <dbReference type="Proteomes" id="UP000463470"/>
    </source>
</evidence>
<accession>A0A845L3G5</accession>
<proteinExistence type="predicted"/>
<sequence>MMAVLRGLVGLLAIALVLVFAVAFVSKIQFNQMVKSEVTELLQSSVASRGGVVQKADLERLPGPVQKWLEKAQVVGKERIQTVRLKQRGAMRTSPEGAWMPVEAEQYVTTAQPRFIWKANVQAAPFISLLGRDKYIDGSGEMVIKLLGLVPVANARGEEMNQGSMVRFLAEMVWYPSAALNDYIQWEAVDDHTAKATMRYGGTTETGLFGFNDNGDVVSFLADRYMEKDGTYSLEKWSINSTEHEEKNGIRIPNKSSVTWRLSAGDFEWFRLEVIAVEYNAVDGSMQ</sequence>
<dbReference type="OrthoDB" id="9786534at2"/>
<dbReference type="Pfam" id="PF20181">
    <property type="entry name" value="DUF6544"/>
    <property type="match status" value="1"/>
</dbReference>
<comment type="caution">
    <text evidence="1">The sequence shown here is derived from an EMBL/GenBank/DDBJ whole genome shotgun (WGS) entry which is preliminary data.</text>
</comment>
<keyword evidence="2" id="KW-1185">Reference proteome</keyword>
<organism evidence="1 2">
    <name type="scientific">Heliomicrobium undosum</name>
    <dbReference type="NCBI Taxonomy" id="121734"/>
    <lineage>
        <taxon>Bacteria</taxon>
        <taxon>Bacillati</taxon>
        <taxon>Bacillota</taxon>
        <taxon>Clostridia</taxon>
        <taxon>Eubacteriales</taxon>
        <taxon>Heliobacteriaceae</taxon>
        <taxon>Heliomicrobium</taxon>
    </lineage>
</organism>
<reference evidence="1 2" key="1">
    <citation type="submission" date="2020-01" db="EMBL/GenBank/DDBJ databases">
        <title>Whole-genome sequence of Heliobacterium undosum DSM 13378.</title>
        <authorList>
            <person name="Kyndt J.A."/>
            <person name="Meyer T.E."/>
        </authorList>
    </citation>
    <scope>NUCLEOTIDE SEQUENCE [LARGE SCALE GENOMIC DNA]</scope>
    <source>
        <strain evidence="1 2">DSM 13378</strain>
    </source>
</reference>
<dbReference type="Proteomes" id="UP000463470">
    <property type="component" value="Unassembled WGS sequence"/>
</dbReference>
<evidence type="ECO:0000313" key="1">
    <source>
        <dbReference type="EMBL" id="MZP29565.1"/>
    </source>
</evidence>
<dbReference type="InterPro" id="IPR046674">
    <property type="entry name" value="DUF6544"/>
</dbReference>
<dbReference type="AlphaFoldDB" id="A0A845L3G5"/>
<gene>
    <name evidence="1" type="ORF">GTO91_07580</name>
</gene>
<dbReference type="EMBL" id="WXEY01000006">
    <property type="protein sequence ID" value="MZP29565.1"/>
    <property type="molecule type" value="Genomic_DNA"/>
</dbReference>
<protein>
    <submittedName>
        <fullName evidence="1">Uncharacterized protein</fullName>
    </submittedName>
</protein>
<name>A0A845L3G5_9FIRM</name>